<comment type="catalytic activity">
    <reaction evidence="6">
        <text>N-terminal N-formyl-L-methionyl-[peptide] + H2O = N-terminal L-methionyl-[peptide] + formate</text>
        <dbReference type="Rhea" id="RHEA:24420"/>
        <dbReference type="Rhea" id="RHEA-COMP:10639"/>
        <dbReference type="Rhea" id="RHEA-COMP:10640"/>
        <dbReference type="ChEBI" id="CHEBI:15377"/>
        <dbReference type="ChEBI" id="CHEBI:15740"/>
        <dbReference type="ChEBI" id="CHEBI:49298"/>
        <dbReference type="ChEBI" id="CHEBI:64731"/>
        <dbReference type="EC" id="3.5.1.88"/>
    </reaction>
</comment>
<dbReference type="CDD" id="cd00487">
    <property type="entry name" value="Pep_deformylase"/>
    <property type="match status" value="1"/>
</dbReference>
<reference evidence="7 8" key="1">
    <citation type="journal article" date="2015" name="Genome Biol. Evol.">
        <title>Distinctive Genome Reduction Rates Revealed by Genomic Analyses of Two Coxiella-Like Endosymbionts in Ticks.</title>
        <authorList>
            <person name="Gottlieb Y."/>
            <person name="Lalzar I."/>
            <person name="Klasson L."/>
        </authorList>
    </citation>
    <scope>NUCLEOTIDE SEQUENCE [LARGE SCALE GENOMIC DNA]</scope>
    <source>
        <strain evidence="7 8">CRt</strain>
    </source>
</reference>
<dbReference type="SUPFAM" id="SSF56420">
    <property type="entry name" value="Peptide deformylase"/>
    <property type="match status" value="1"/>
</dbReference>
<dbReference type="HAMAP" id="MF_00163">
    <property type="entry name" value="Pep_deformylase"/>
    <property type="match status" value="1"/>
</dbReference>
<comment type="similarity">
    <text evidence="1 6">Belongs to the polypeptide deformylase family.</text>
</comment>
<evidence type="ECO:0000256" key="5">
    <source>
        <dbReference type="ARBA" id="ARBA00023004"/>
    </source>
</evidence>
<keyword evidence="4 6" id="KW-0648">Protein biosynthesis</keyword>
<feature type="binding site" evidence="6">
    <location>
        <position position="92"/>
    </location>
    <ligand>
        <name>Fe cation</name>
        <dbReference type="ChEBI" id="CHEBI:24875"/>
    </ligand>
</feature>
<feature type="binding site" evidence="6">
    <location>
        <position position="139"/>
    </location>
    <ligand>
        <name>Fe cation</name>
        <dbReference type="ChEBI" id="CHEBI:24875"/>
    </ligand>
</feature>
<evidence type="ECO:0000313" key="8">
    <source>
        <dbReference type="Proteomes" id="UP000063965"/>
    </source>
</evidence>
<name>A0ABN4HR11_9COXI</name>
<comment type="cofactor">
    <cofactor evidence="6">
        <name>Fe(2+)</name>
        <dbReference type="ChEBI" id="CHEBI:29033"/>
    </cofactor>
    <text evidence="6">Binds 1 Fe(2+) ion.</text>
</comment>
<dbReference type="RefSeq" id="WP_048875309.1">
    <property type="nucleotide sequence ID" value="NZ_CP011126.1"/>
</dbReference>
<keyword evidence="5 6" id="KW-0408">Iron</keyword>
<evidence type="ECO:0000256" key="1">
    <source>
        <dbReference type="ARBA" id="ARBA00010759"/>
    </source>
</evidence>
<dbReference type="PIRSF" id="PIRSF004749">
    <property type="entry name" value="Pep_def"/>
    <property type="match status" value="1"/>
</dbReference>
<feature type="binding site" evidence="6">
    <location>
        <position position="135"/>
    </location>
    <ligand>
        <name>Fe cation</name>
        <dbReference type="ChEBI" id="CHEBI:24875"/>
    </ligand>
</feature>
<dbReference type="EC" id="3.5.1.88" evidence="6"/>
<dbReference type="Pfam" id="PF01327">
    <property type="entry name" value="Pep_deformylase"/>
    <property type="match status" value="1"/>
</dbReference>
<proteinExistence type="inferred from homology"/>
<organism evidence="7 8">
    <name type="scientific">Candidatus Coxiella mudrowiae</name>
    <dbReference type="NCBI Taxonomy" id="2054173"/>
    <lineage>
        <taxon>Bacteria</taxon>
        <taxon>Pseudomonadati</taxon>
        <taxon>Pseudomonadota</taxon>
        <taxon>Gammaproteobacteria</taxon>
        <taxon>Legionellales</taxon>
        <taxon>Coxiellaceae</taxon>
        <taxon>Coxiella</taxon>
    </lineage>
</organism>
<dbReference type="EMBL" id="CP011126">
    <property type="protein sequence ID" value="AKQ33686.1"/>
    <property type="molecule type" value="Genomic_DNA"/>
</dbReference>
<dbReference type="InterPro" id="IPR036821">
    <property type="entry name" value="Peptide_deformylase_sf"/>
</dbReference>
<dbReference type="PANTHER" id="PTHR10458">
    <property type="entry name" value="PEPTIDE DEFORMYLASE"/>
    <property type="match status" value="1"/>
</dbReference>
<dbReference type="PANTHER" id="PTHR10458:SF21">
    <property type="entry name" value="PEPTIDE DEFORMYLASE"/>
    <property type="match status" value="1"/>
</dbReference>
<accession>A0ABN4HR11</accession>
<dbReference type="PRINTS" id="PR01576">
    <property type="entry name" value="PDEFORMYLASE"/>
</dbReference>
<evidence type="ECO:0000256" key="4">
    <source>
        <dbReference type="ARBA" id="ARBA00022917"/>
    </source>
</evidence>
<evidence type="ECO:0000256" key="2">
    <source>
        <dbReference type="ARBA" id="ARBA00022723"/>
    </source>
</evidence>
<dbReference type="Proteomes" id="UP000063965">
    <property type="component" value="Chromosome"/>
</dbReference>
<dbReference type="NCBIfam" id="TIGR00079">
    <property type="entry name" value="pept_deformyl"/>
    <property type="match status" value="1"/>
</dbReference>
<comment type="function">
    <text evidence="6">Removes the formyl group from the N-terminal Met of newly synthesized proteins. Requires at least a dipeptide for an efficient rate of reaction. N-terminal L-methionine is a prerequisite for activity but the enzyme has broad specificity at other positions.</text>
</comment>
<dbReference type="Gene3D" id="3.90.45.10">
    <property type="entry name" value="Peptide deformylase"/>
    <property type="match status" value="1"/>
</dbReference>
<keyword evidence="8" id="KW-1185">Reference proteome</keyword>
<evidence type="ECO:0000256" key="6">
    <source>
        <dbReference type="HAMAP-Rule" id="MF_00163"/>
    </source>
</evidence>
<feature type="active site" evidence="6">
    <location>
        <position position="136"/>
    </location>
</feature>
<dbReference type="InterPro" id="IPR023635">
    <property type="entry name" value="Peptide_deformylase"/>
</dbReference>
<keyword evidence="3 6" id="KW-0378">Hydrolase</keyword>
<keyword evidence="2 6" id="KW-0479">Metal-binding</keyword>
<protein>
    <recommendedName>
        <fullName evidence="6">Peptide deformylase</fullName>
        <shortName evidence="6">PDF</shortName>
        <ecNumber evidence="6">3.5.1.88</ecNumber>
    </recommendedName>
    <alternativeName>
        <fullName evidence="6">Polypeptide deformylase</fullName>
    </alternativeName>
</protein>
<evidence type="ECO:0000313" key="7">
    <source>
        <dbReference type="EMBL" id="AKQ33686.1"/>
    </source>
</evidence>
<gene>
    <name evidence="7" type="primary">def1</name>
    <name evidence="6" type="synonym">def</name>
    <name evidence="7" type="ORF">CleRT_09850</name>
</gene>
<evidence type="ECO:0000256" key="3">
    <source>
        <dbReference type="ARBA" id="ARBA00022801"/>
    </source>
</evidence>
<sequence>MLKILQYPNPRLKTVAKRVETFDDELQKIIDEMFLTHYNTKNCAALAATQLDLKNQKHITVIDFSLEKNQPLCLVNAEIIERIGKCAEEEGCMSVGGGTFEKISRAAKIKVRAQDRYGKPLKLEADGFMAKCIQHELDHLNGIIFLDHLSSLKRSRIDKRLEKLRRHYKSSENMGS</sequence>